<evidence type="ECO:0000259" key="2">
    <source>
        <dbReference type="Pfam" id="PF20516"/>
    </source>
</evidence>
<evidence type="ECO:0000313" key="4">
    <source>
        <dbReference type="Proteomes" id="UP000007174"/>
    </source>
</evidence>
<dbReference type="Proteomes" id="UP000007174">
    <property type="component" value="Unassembled WGS sequence"/>
</dbReference>
<dbReference type="HOGENOM" id="CLU_027219_0_0_1"/>
<dbReference type="Pfam" id="PF20516">
    <property type="entry name" value="PDDEXK_12"/>
    <property type="match status" value="1"/>
</dbReference>
<protein>
    <recommendedName>
        <fullName evidence="2">PD-(D/E)XK nuclease-like domain-containing protein</fullName>
    </recommendedName>
</protein>
<sequence length="486" mass="54201">MTSSPEVLCQFVSAWLSSIPPPDANNEETETNPTTALSPLPCRKGEPRSKKQRLSSPRKDDNPNASWASKPFPSPPATAIAAMDPTLQSQRQKRSRDECDDDDDDNDDDDDENGIASASASGSDENGNGNVILGLQHSKLDESTPRAERAGHAQLPTPVPIHLAQNTSIAGTPTPSISSHAPSLASRTSSPTKQMRFASLDVTGYLIKSFSTDGDTMPSSLAQVHLQLTDIQEKLEHYRIRPFSFYDHNAHPTRQRWQFPSVAFVRKTMSRAIECAVARELESSWNQDVHRPLLDYVFRPDRPCPLDFRYCNAASIIPQFRPKTVPSKMVDYCVHVVPTCEEKARIDQLCMSRPAASINHTDWGNLSGDPIALSIETKRDGEGLEQALSQIGTWHACQWRSLLHEKQYAPSGIEFLPALIAQGHTWYFVATTRQDSGQAWLYTKMEVGTTETLVGTYQILVALQYLKCWIEDVYWPAFRAYMLALL</sequence>
<evidence type="ECO:0000256" key="1">
    <source>
        <dbReference type="SAM" id="MobiDB-lite"/>
    </source>
</evidence>
<dbReference type="AlphaFoldDB" id="H1UWE7"/>
<proteinExistence type="predicted"/>
<gene>
    <name evidence="3" type="ORF">CH063_04704</name>
</gene>
<dbReference type="STRING" id="759273.H1UWE7"/>
<feature type="region of interest" description="Disordered" evidence="1">
    <location>
        <begin position="167"/>
        <end position="192"/>
    </location>
</feature>
<name>H1UWE7_COLHI</name>
<accession>H1UWE7</accession>
<reference evidence="4" key="1">
    <citation type="journal article" date="2012" name="Nat. Genet.">
        <title>Lifestyle transitions in plant pathogenic Colletotrichum fungi deciphered by genome and transcriptome analyses.</title>
        <authorList>
            <person name="O'Connell R.J."/>
            <person name="Thon M.R."/>
            <person name="Hacquard S."/>
            <person name="Amyotte S.G."/>
            <person name="Kleemann J."/>
            <person name="Torres M.F."/>
            <person name="Damm U."/>
            <person name="Buiate E.A."/>
            <person name="Epstein L."/>
            <person name="Alkan N."/>
            <person name="Altmueller J."/>
            <person name="Alvarado-Balderrama L."/>
            <person name="Bauser C.A."/>
            <person name="Becker C."/>
            <person name="Birren B.W."/>
            <person name="Chen Z."/>
            <person name="Choi J."/>
            <person name="Crouch J.A."/>
            <person name="Duvick J.P."/>
            <person name="Farman M.A."/>
            <person name="Gan P."/>
            <person name="Heiman D."/>
            <person name="Henrissat B."/>
            <person name="Howard R.J."/>
            <person name="Kabbage M."/>
            <person name="Koch C."/>
            <person name="Kracher B."/>
            <person name="Kubo Y."/>
            <person name="Law A.D."/>
            <person name="Lebrun M.-H."/>
            <person name="Lee Y.-H."/>
            <person name="Miyara I."/>
            <person name="Moore N."/>
            <person name="Neumann U."/>
            <person name="Nordstroem K."/>
            <person name="Panaccione D.G."/>
            <person name="Panstruga R."/>
            <person name="Place M."/>
            <person name="Proctor R.H."/>
            <person name="Prusky D."/>
            <person name="Rech G."/>
            <person name="Reinhardt R."/>
            <person name="Rollins J.A."/>
            <person name="Rounsley S."/>
            <person name="Schardl C.L."/>
            <person name="Schwartz D.C."/>
            <person name="Shenoy N."/>
            <person name="Shirasu K."/>
            <person name="Sikhakolli U.R."/>
            <person name="Stueber K."/>
            <person name="Sukno S.A."/>
            <person name="Sweigard J.A."/>
            <person name="Takano Y."/>
            <person name="Takahara H."/>
            <person name="Trail F."/>
            <person name="van der Does H.C."/>
            <person name="Voll L.M."/>
            <person name="Will I."/>
            <person name="Young S."/>
            <person name="Zeng Q."/>
            <person name="Zhang J."/>
            <person name="Zhou S."/>
            <person name="Dickman M.B."/>
            <person name="Schulze-Lefert P."/>
            <person name="Ver Loren van Themaat E."/>
            <person name="Ma L.-J."/>
            <person name="Vaillancourt L.J."/>
        </authorList>
    </citation>
    <scope>NUCLEOTIDE SEQUENCE [LARGE SCALE GENOMIC DNA]</scope>
    <source>
        <strain evidence="4">IMI 349063</strain>
    </source>
</reference>
<feature type="compositionally biased region" description="Polar residues" evidence="1">
    <location>
        <begin position="116"/>
        <end position="129"/>
    </location>
</feature>
<feature type="region of interest" description="Disordered" evidence="1">
    <location>
        <begin position="17"/>
        <end position="131"/>
    </location>
</feature>
<feature type="compositionally biased region" description="Acidic residues" evidence="1">
    <location>
        <begin position="98"/>
        <end position="113"/>
    </location>
</feature>
<evidence type="ECO:0000313" key="3">
    <source>
        <dbReference type="EMBL" id="CCF32298.1"/>
    </source>
</evidence>
<dbReference type="VEuPathDB" id="FungiDB:CH63R_14464"/>
<organism evidence="3 4">
    <name type="scientific">Colletotrichum higginsianum (strain IMI 349063)</name>
    <name type="common">Crucifer anthracnose fungus</name>
    <dbReference type="NCBI Taxonomy" id="759273"/>
    <lineage>
        <taxon>Eukaryota</taxon>
        <taxon>Fungi</taxon>
        <taxon>Dikarya</taxon>
        <taxon>Ascomycota</taxon>
        <taxon>Pezizomycotina</taxon>
        <taxon>Sordariomycetes</taxon>
        <taxon>Hypocreomycetidae</taxon>
        <taxon>Glomerellales</taxon>
        <taxon>Glomerellaceae</taxon>
        <taxon>Colletotrichum</taxon>
        <taxon>Colletotrichum destructivum species complex</taxon>
    </lineage>
</organism>
<dbReference type="EMBL" id="CACQ02000381">
    <property type="protein sequence ID" value="CCF32298.1"/>
    <property type="molecule type" value="Genomic_DNA"/>
</dbReference>
<feature type="domain" description="PD-(D/E)XK nuclease-like" evidence="2">
    <location>
        <begin position="232"/>
        <end position="475"/>
    </location>
</feature>
<dbReference type="eggNOG" id="ENOG502SSXD">
    <property type="taxonomic scope" value="Eukaryota"/>
</dbReference>
<dbReference type="InterPro" id="IPR046797">
    <property type="entry name" value="PDDEXK_12"/>
</dbReference>